<name>A0A2K1P737_9BACT</name>
<comment type="caution">
    <text evidence="2">The sequence shown here is derived from an EMBL/GenBank/DDBJ whole genome shotgun (WGS) entry which is preliminary data.</text>
</comment>
<dbReference type="PROSITE" id="PS51186">
    <property type="entry name" value="GNAT"/>
    <property type="match status" value="1"/>
</dbReference>
<dbReference type="InterPro" id="IPR000182">
    <property type="entry name" value="GNAT_dom"/>
</dbReference>
<dbReference type="Gene3D" id="3.40.630.30">
    <property type="match status" value="1"/>
</dbReference>
<dbReference type="Pfam" id="PF13508">
    <property type="entry name" value="Acetyltransf_7"/>
    <property type="match status" value="1"/>
</dbReference>
<dbReference type="OrthoDB" id="4016818at2"/>
<dbReference type="Proteomes" id="UP000236434">
    <property type="component" value="Unassembled WGS sequence"/>
</dbReference>
<gene>
    <name evidence="2" type="ORF">X929_00165</name>
</gene>
<dbReference type="SUPFAM" id="SSF55729">
    <property type="entry name" value="Acyl-CoA N-acyltransferases (Nat)"/>
    <property type="match status" value="1"/>
</dbReference>
<evidence type="ECO:0000313" key="3">
    <source>
        <dbReference type="Proteomes" id="UP000236434"/>
    </source>
</evidence>
<reference evidence="2 3" key="1">
    <citation type="submission" date="2013-12" db="EMBL/GenBank/DDBJ databases">
        <title>Comparative genomics of Petrotoga isolates.</title>
        <authorList>
            <person name="Nesbo C.L."/>
            <person name="Charchuk R."/>
            <person name="Chow K."/>
        </authorList>
    </citation>
    <scope>NUCLEOTIDE SEQUENCE [LARGE SCALE GENOMIC DNA]</scope>
    <source>
        <strain evidence="2 3">DSM 13574</strain>
    </source>
</reference>
<dbReference type="AlphaFoldDB" id="A0A2K1P737"/>
<evidence type="ECO:0000313" key="2">
    <source>
        <dbReference type="EMBL" id="PNR98591.1"/>
    </source>
</evidence>
<dbReference type="GO" id="GO:0016747">
    <property type="term" value="F:acyltransferase activity, transferring groups other than amino-acyl groups"/>
    <property type="evidence" value="ECO:0007669"/>
    <property type="project" value="InterPro"/>
</dbReference>
<protein>
    <submittedName>
        <fullName evidence="2">GNAT family acetyltransferase</fullName>
    </submittedName>
</protein>
<dbReference type="CDD" id="cd04301">
    <property type="entry name" value="NAT_SF"/>
    <property type="match status" value="1"/>
</dbReference>
<dbReference type="RefSeq" id="WP_103066051.1">
    <property type="nucleotide sequence ID" value="NZ_AZRL01000001.1"/>
</dbReference>
<organism evidence="2 3">
    <name type="scientific">Petrotoga olearia DSM 13574</name>
    <dbReference type="NCBI Taxonomy" id="1122955"/>
    <lineage>
        <taxon>Bacteria</taxon>
        <taxon>Thermotogati</taxon>
        <taxon>Thermotogota</taxon>
        <taxon>Thermotogae</taxon>
        <taxon>Petrotogales</taxon>
        <taxon>Petrotogaceae</taxon>
        <taxon>Petrotoga</taxon>
    </lineage>
</organism>
<proteinExistence type="predicted"/>
<keyword evidence="2" id="KW-0808">Transferase</keyword>
<feature type="domain" description="N-acetyltransferase" evidence="1">
    <location>
        <begin position="26"/>
        <end position="159"/>
    </location>
</feature>
<dbReference type="InterPro" id="IPR016181">
    <property type="entry name" value="Acyl_CoA_acyltransferase"/>
</dbReference>
<dbReference type="EMBL" id="AZRL01000001">
    <property type="protein sequence ID" value="PNR98591.1"/>
    <property type="molecule type" value="Genomic_DNA"/>
</dbReference>
<evidence type="ECO:0000259" key="1">
    <source>
        <dbReference type="PROSITE" id="PS51186"/>
    </source>
</evidence>
<accession>A0A2K1P737</accession>
<sequence length="159" mass="17895">MADMLVKLYDLNYDEKIFTELKDSKLTVRRAKAPEKFIVLNWIKKEFGDHWASECDVSFSNKPISCFIALDEDKNKIIGFSCFDATCKNFFGPMGVDKNYRGKDIGKALLLIALKSMEESGYAYAIIGGVGPAKFYEKTANAILIENSEPGFYKGMLKS</sequence>